<dbReference type="Proteomes" id="UP000019473">
    <property type="component" value="Unassembled WGS sequence"/>
</dbReference>
<evidence type="ECO:0000256" key="1">
    <source>
        <dbReference type="SAM" id="SignalP"/>
    </source>
</evidence>
<keyword evidence="1" id="KW-0732">Signal</keyword>
<proteinExistence type="predicted"/>
<dbReference type="AlphaFoldDB" id="W9WTC2"/>
<dbReference type="RefSeq" id="XP_007754238.1">
    <property type="nucleotide sequence ID" value="XM_007756048.1"/>
</dbReference>
<gene>
    <name evidence="2" type="ORF">A1O7_02012</name>
</gene>
<comment type="caution">
    <text evidence="2">The sequence shown here is derived from an EMBL/GenBank/DDBJ whole genome shotgun (WGS) entry which is preliminary data.</text>
</comment>
<dbReference type="HOGENOM" id="CLU_594470_0_0_1"/>
<reference evidence="2 3" key="1">
    <citation type="submission" date="2013-03" db="EMBL/GenBank/DDBJ databases">
        <title>The Genome Sequence of Cladophialophora yegresii CBS 114405.</title>
        <authorList>
            <consortium name="The Broad Institute Genomics Platform"/>
            <person name="Cuomo C."/>
            <person name="de Hoog S."/>
            <person name="Gorbushina A."/>
            <person name="Walker B."/>
            <person name="Young S.K."/>
            <person name="Zeng Q."/>
            <person name="Gargeya S."/>
            <person name="Fitzgerald M."/>
            <person name="Haas B."/>
            <person name="Abouelleil A."/>
            <person name="Allen A.W."/>
            <person name="Alvarado L."/>
            <person name="Arachchi H.M."/>
            <person name="Berlin A.M."/>
            <person name="Chapman S.B."/>
            <person name="Gainer-Dewar J."/>
            <person name="Goldberg J."/>
            <person name="Griggs A."/>
            <person name="Gujja S."/>
            <person name="Hansen M."/>
            <person name="Howarth C."/>
            <person name="Imamovic A."/>
            <person name="Ireland A."/>
            <person name="Larimer J."/>
            <person name="McCowan C."/>
            <person name="Murphy C."/>
            <person name="Pearson M."/>
            <person name="Poon T.W."/>
            <person name="Priest M."/>
            <person name="Roberts A."/>
            <person name="Saif S."/>
            <person name="Shea T."/>
            <person name="Sisk P."/>
            <person name="Sykes S."/>
            <person name="Wortman J."/>
            <person name="Nusbaum C."/>
            <person name="Birren B."/>
        </authorList>
    </citation>
    <scope>NUCLEOTIDE SEQUENCE [LARGE SCALE GENOMIC DNA]</scope>
    <source>
        <strain evidence="2 3">CBS 114405</strain>
    </source>
</reference>
<sequence>MHSALPLLAASAIGGAQAVTSNGTINAPLVERQTSCFTFEDPVTACGAGDLTKANWDAFAIDEFLVGFINQFGTQDNFPKFFVSQDTPTENPFEGFDCSFFGTPTRSLPPCSVPSQNNPDAATDCNFDGLQGTFCANFIDPRAGFVVQNYINLWQGLQNHHDAIQDAADAINSANFINTMVSALAPKKQSIGLAVFNLIADLVTDILPIGGEIKAAATFMKKIRLVIKATKSDLKDDSNDVASVISSNQAIDQQVSATEEQLSQQLANVVSGTQKRLENILAQIFGPTKDPQLVDRDAIRSTFAFLNAYHGVFLDDVPQRADLRDQMRKQLQNWIVSSVLTTMGYDVTIDTTELFDAPGKPGGVCRAENGFSVSGGCALFRINGIDHDNGNVIDKALQGNNIFALQDTASIDIAGAIANAAACNSGGGGTVDFEGFLDMENTGSLPNCMFNFRVVSVAL</sequence>
<feature type="signal peptide" evidence="1">
    <location>
        <begin position="1"/>
        <end position="18"/>
    </location>
</feature>
<dbReference type="OrthoDB" id="4142702at2759"/>
<feature type="chain" id="PRO_5004931550" evidence="1">
    <location>
        <begin position="19"/>
        <end position="459"/>
    </location>
</feature>
<dbReference type="GeneID" id="19176623"/>
<protein>
    <submittedName>
        <fullName evidence="2">Uncharacterized protein</fullName>
    </submittedName>
</protein>
<dbReference type="EMBL" id="AMGW01000002">
    <property type="protein sequence ID" value="EXJ61584.1"/>
    <property type="molecule type" value="Genomic_DNA"/>
</dbReference>
<keyword evidence="3" id="KW-1185">Reference proteome</keyword>
<accession>W9WTC2</accession>
<evidence type="ECO:0000313" key="3">
    <source>
        <dbReference type="Proteomes" id="UP000019473"/>
    </source>
</evidence>
<dbReference type="VEuPathDB" id="FungiDB:A1O7_02012"/>
<name>W9WTC2_9EURO</name>
<organism evidence="2 3">
    <name type="scientific">Cladophialophora yegresii CBS 114405</name>
    <dbReference type="NCBI Taxonomy" id="1182544"/>
    <lineage>
        <taxon>Eukaryota</taxon>
        <taxon>Fungi</taxon>
        <taxon>Dikarya</taxon>
        <taxon>Ascomycota</taxon>
        <taxon>Pezizomycotina</taxon>
        <taxon>Eurotiomycetes</taxon>
        <taxon>Chaetothyriomycetidae</taxon>
        <taxon>Chaetothyriales</taxon>
        <taxon>Herpotrichiellaceae</taxon>
        <taxon>Cladophialophora</taxon>
    </lineage>
</organism>
<evidence type="ECO:0000313" key="2">
    <source>
        <dbReference type="EMBL" id="EXJ61584.1"/>
    </source>
</evidence>